<keyword evidence="4" id="KW-0931">ER-Golgi transport</keyword>
<organism evidence="10">
    <name type="scientific">Mucochytrium quahogii</name>
    <dbReference type="NCBI Taxonomy" id="96639"/>
    <lineage>
        <taxon>Eukaryota</taxon>
        <taxon>Sar</taxon>
        <taxon>Stramenopiles</taxon>
        <taxon>Bigyra</taxon>
        <taxon>Labyrinthulomycetes</taxon>
        <taxon>Thraustochytrida</taxon>
        <taxon>Thraustochytriidae</taxon>
        <taxon>Mucochytrium</taxon>
    </lineage>
</organism>
<feature type="compositionally biased region" description="Acidic residues" evidence="9">
    <location>
        <begin position="393"/>
        <end position="411"/>
    </location>
</feature>
<evidence type="ECO:0000256" key="2">
    <source>
        <dbReference type="ARBA" id="ARBA00010050"/>
    </source>
</evidence>
<evidence type="ECO:0000256" key="6">
    <source>
        <dbReference type="ARBA" id="ARBA00023136"/>
    </source>
</evidence>
<dbReference type="GO" id="GO:0031201">
    <property type="term" value="C:SNARE complex"/>
    <property type="evidence" value="ECO:0007669"/>
    <property type="project" value="TreeGrafter"/>
</dbReference>
<evidence type="ECO:0000256" key="5">
    <source>
        <dbReference type="ARBA" id="ARBA00022927"/>
    </source>
</evidence>
<dbReference type="Gene3D" id="1.25.40.10">
    <property type="entry name" value="Tetratricopeptide repeat domain"/>
    <property type="match status" value="1"/>
</dbReference>
<dbReference type="PANTHER" id="PTHR13768">
    <property type="entry name" value="SOLUBLE NSF ATTACHMENT PROTEIN SNAP"/>
    <property type="match status" value="1"/>
</dbReference>
<evidence type="ECO:0000256" key="1">
    <source>
        <dbReference type="ARBA" id="ARBA00004170"/>
    </source>
</evidence>
<dbReference type="GO" id="GO:0005483">
    <property type="term" value="F:soluble NSF attachment protein activity"/>
    <property type="evidence" value="ECO:0007669"/>
    <property type="project" value="TreeGrafter"/>
</dbReference>
<evidence type="ECO:0000256" key="3">
    <source>
        <dbReference type="ARBA" id="ARBA00022448"/>
    </source>
</evidence>
<dbReference type="SUPFAM" id="SSF48452">
    <property type="entry name" value="TPR-like"/>
    <property type="match status" value="1"/>
</dbReference>
<sequence>MSATASAGRKQMAQGEEALKTSMFKWSPDYISAAHAFGKAATSFKVAREFDLCVNACERAAQAHAKAGSDLGAAKCWEQAGDVLLQKSKDNSTKIEDTVNDAERAAGFYGQACLLYREAADNGKAASCLNNKARALSEAAENLPRDNKRREELLNQALEGFLSSCEIMEMCGRLAFSVDTFRHTLNFVVKLERWKDAIMVMKKMIPVYESLKQSGGLYKLRLSMVIINLRRNDAIAARNSFREGFDDAGYLRSDECAAAEDLLNAWEKEDIEAIQGVLKRQVFHFLERQISIVAHHLDPFTVGDNSSYAPPKATPAQQAPVAAKIAQDPPAAPPMASNDGGKESLFAKKAAEPVAASSEPVKSQVEETGVVAKAEPVTVAEQDTSAVSKAKEEDDDPLADFEEEEDLDFLR</sequence>
<comment type="subcellular location">
    <subcellularLocation>
        <location evidence="1">Membrane</location>
        <topology evidence="1">Peripheral membrane protein</topology>
    </subcellularLocation>
</comment>
<evidence type="ECO:0000256" key="7">
    <source>
        <dbReference type="ARBA" id="ARBA00040047"/>
    </source>
</evidence>
<dbReference type="AlphaFoldDB" id="A0A7S2S7I3"/>
<name>A0A7S2S7I3_9STRA</name>
<accession>A0A7S2S7I3</accession>
<dbReference type="PANTHER" id="PTHR13768:SF2">
    <property type="entry name" value="GAMMA-SOLUBLE NSF ATTACHMENT PROTEIN"/>
    <property type="match status" value="1"/>
</dbReference>
<dbReference type="GO" id="GO:0016192">
    <property type="term" value="P:vesicle-mediated transport"/>
    <property type="evidence" value="ECO:0007669"/>
    <property type="project" value="UniProtKB-KW"/>
</dbReference>
<dbReference type="GO" id="GO:0019905">
    <property type="term" value="F:syntaxin binding"/>
    <property type="evidence" value="ECO:0007669"/>
    <property type="project" value="TreeGrafter"/>
</dbReference>
<gene>
    <name evidence="10" type="ORF">QSP1433_LOCUS10655</name>
</gene>
<dbReference type="Pfam" id="PF14938">
    <property type="entry name" value="SNAP"/>
    <property type="match status" value="1"/>
</dbReference>
<feature type="compositionally biased region" description="Low complexity" evidence="9">
    <location>
        <begin position="309"/>
        <end position="324"/>
    </location>
</feature>
<dbReference type="InterPro" id="IPR000744">
    <property type="entry name" value="NSF_attach"/>
</dbReference>
<dbReference type="EMBL" id="HBHK01016968">
    <property type="protein sequence ID" value="CAD9690544.1"/>
    <property type="molecule type" value="Transcribed_RNA"/>
</dbReference>
<comment type="similarity">
    <text evidence="2">Belongs to the SNAP family.</text>
</comment>
<evidence type="ECO:0000313" key="10">
    <source>
        <dbReference type="EMBL" id="CAD9690544.1"/>
    </source>
</evidence>
<proteinExistence type="inferred from homology"/>
<evidence type="ECO:0000256" key="9">
    <source>
        <dbReference type="SAM" id="MobiDB-lite"/>
    </source>
</evidence>
<evidence type="ECO:0000256" key="4">
    <source>
        <dbReference type="ARBA" id="ARBA00022892"/>
    </source>
</evidence>
<dbReference type="GO" id="GO:0005774">
    <property type="term" value="C:vacuolar membrane"/>
    <property type="evidence" value="ECO:0007669"/>
    <property type="project" value="TreeGrafter"/>
</dbReference>
<keyword evidence="6" id="KW-0472">Membrane</keyword>
<evidence type="ECO:0000256" key="8">
    <source>
        <dbReference type="ARBA" id="ARBA00042485"/>
    </source>
</evidence>
<feature type="region of interest" description="Disordered" evidence="9">
    <location>
        <begin position="308"/>
        <end position="411"/>
    </location>
</feature>
<reference evidence="10" key="1">
    <citation type="submission" date="2021-01" db="EMBL/GenBank/DDBJ databases">
        <authorList>
            <person name="Corre E."/>
            <person name="Pelletier E."/>
            <person name="Niang G."/>
            <person name="Scheremetjew M."/>
            <person name="Finn R."/>
            <person name="Kale V."/>
            <person name="Holt S."/>
            <person name="Cochrane G."/>
            <person name="Meng A."/>
            <person name="Brown T."/>
            <person name="Cohen L."/>
        </authorList>
    </citation>
    <scope>NUCLEOTIDE SEQUENCE</scope>
    <source>
        <strain evidence="10">NY070348D</strain>
    </source>
</reference>
<dbReference type="InterPro" id="IPR011990">
    <property type="entry name" value="TPR-like_helical_dom_sf"/>
</dbReference>
<keyword evidence="5" id="KW-0653">Protein transport</keyword>
<keyword evidence="3" id="KW-0813">Transport</keyword>
<dbReference type="GO" id="GO:0006886">
    <property type="term" value="P:intracellular protein transport"/>
    <property type="evidence" value="ECO:0007669"/>
    <property type="project" value="InterPro"/>
</dbReference>
<protein>
    <recommendedName>
        <fullName evidence="7">Gamma-soluble NSF attachment protein</fullName>
    </recommendedName>
    <alternativeName>
        <fullName evidence="8">N-ethylmaleimide-sensitive factor attachment protein gamma</fullName>
    </alternativeName>
</protein>
<feature type="compositionally biased region" description="Basic and acidic residues" evidence="9">
    <location>
        <begin position="340"/>
        <end position="351"/>
    </location>
</feature>